<name>A0A914RL62_PAREQ</name>
<feature type="region of interest" description="Disordered" evidence="1">
    <location>
        <begin position="1"/>
        <end position="28"/>
    </location>
</feature>
<accession>A0A914RL62</accession>
<protein>
    <submittedName>
        <fullName evidence="3">Uncharacterized protein</fullName>
    </submittedName>
</protein>
<organism evidence="2 3">
    <name type="scientific">Parascaris equorum</name>
    <name type="common">Equine roundworm</name>
    <dbReference type="NCBI Taxonomy" id="6256"/>
    <lineage>
        <taxon>Eukaryota</taxon>
        <taxon>Metazoa</taxon>
        <taxon>Ecdysozoa</taxon>
        <taxon>Nematoda</taxon>
        <taxon>Chromadorea</taxon>
        <taxon>Rhabditida</taxon>
        <taxon>Spirurina</taxon>
        <taxon>Ascaridomorpha</taxon>
        <taxon>Ascaridoidea</taxon>
        <taxon>Ascarididae</taxon>
        <taxon>Parascaris</taxon>
    </lineage>
</organism>
<keyword evidence="2" id="KW-1185">Reference proteome</keyword>
<evidence type="ECO:0000313" key="2">
    <source>
        <dbReference type="Proteomes" id="UP000887564"/>
    </source>
</evidence>
<dbReference type="AlphaFoldDB" id="A0A914RL62"/>
<reference evidence="3" key="1">
    <citation type="submission" date="2022-11" db="UniProtKB">
        <authorList>
            <consortium name="WormBaseParasite"/>
        </authorList>
    </citation>
    <scope>IDENTIFICATION</scope>
</reference>
<evidence type="ECO:0000313" key="3">
    <source>
        <dbReference type="WBParaSite" id="PEQ_0000719201-mRNA-1"/>
    </source>
</evidence>
<dbReference type="WBParaSite" id="PEQ_0000719201-mRNA-1">
    <property type="protein sequence ID" value="PEQ_0000719201-mRNA-1"/>
    <property type="gene ID" value="PEQ_0000719201"/>
</dbReference>
<feature type="compositionally biased region" description="Polar residues" evidence="1">
    <location>
        <begin position="16"/>
        <end position="28"/>
    </location>
</feature>
<proteinExistence type="predicted"/>
<sequence>FKAIFRSQTPPPPSKTIESQPNVDSVTNETRTDLRAELLLSNSHYKAPWVTAIVWANDGLKRRKGEVKMDVKCSLGIVNFGRIKKSESRSTFITNKQNELIRTKAILENISALAVRNNPQMMSEIKKVANESYEEELRRQQAFKRMPKAVQQKKGPLSNLIDLDPDKLPLSKLGEEQELAKGEQQKVQNLDNRSKKGALKQTDMEEVFSFYPVVKILCFFPT</sequence>
<evidence type="ECO:0000256" key="1">
    <source>
        <dbReference type="SAM" id="MobiDB-lite"/>
    </source>
</evidence>
<dbReference type="Proteomes" id="UP000887564">
    <property type="component" value="Unplaced"/>
</dbReference>